<keyword evidence="16" id="KW-1185">Reference proteome</keyword>
<dbReference type="PROSITE" id="PS50999">
    <property type="entry name" value="COX2_TM"/>
    <property type="match status" value="1"/>
</dbReference>
<dbReference type="GO" id="GO:0005886">
    <property type="term" value="C:plasma membrane"/>
    <property type="evidence" value="ECO:0007669"/>
    <property type="project" value="UniProtKB-SubCell"/>
</dbReference>
<evidence type="ECO:0000256" key="8">
    <source>
        <dbReference type="ARBA" id="ARBA00022989"/>
    </source>
</evidence>
<dbReference type="eggNOG" id="COG1622">
    <property type="taxonomic scope" value="Bacteria"/>
</dbReference>
<dbReference type="InterPro" id="IPR011759">
    <property type="entry name" value="Cyt_c_oxidase_su2_TM_dom"/>
</dbReference>
<evidence type="ECO:0000256" key="5">
    <source>
        <dbReference type="ARBA" id="ARBA00022692"/>
    </source>
</evidence>
<keyword evidence="7 10" id="KW-0249">Electron transport</keyword>
<feature type="transmembrane region" description="Helical" evidence="12">
    <location>
        <begin position="38"/>
        <end position="62"/>
    </location>
</feature>
<evidence type="ECO:0000256" key="4">
    <source>
        <dbReference type="ARBA" id="ARBA00022660"/>
    </source>
</evidence>
<evidence type="ECO:0000256" key="7">
    <source>
        <dbReference type="ARBA" id="ARBA00022982"/>
    </source>
</evidence>
<keyword evidence="4 10" id="KW-0679">Respiratory chain</keyword>
<comment type="catalytic activity">
    <reaction evidence="11">
        <text>4 Fe(II)-[cytochrome c] + O2 + 8 H(+)(in) = 4 Fe(III)-[cytochrome c] + 2 H2O + 4 H(+)(out)</text>
        <dbReference type="Rhea" id="RHEA:11436"/>
        <dbReference type="Rhea" id="RHEA-COMP:10350"/>
        <dbReference type="Rhea" id="RHEA-COMP:14399"/>
        <dbReference type="ChEBI" id="CHEBI:15377"/>
        <dbReference type="ChEBI" id="CHEBI:15378"/>
        <dbReference type="ChEBI" id="CHEBI:15379"/>
        <dbReference type="ChEBI" id="CHEBI:29033"/>
        <dbReference type="ChEBI" id="CHEBI:29034"/>
        <dbReference type="EC" id="7.1.1.9"/>
    </reaction>
</comment>
<evidence type="ECO:0000256" key="1">
    <source>
        <dbReference type="ARBA" id="ARBA00004141"/>
    </source>
</evidence>
<keyword evidence="11" id="KW-0479">Metal-binding</keyword>
<dbReference type="InterPro" id="IPR045187">
    <property type="entry name" value="CcO_II"/>
</dbReference>
<dbReference type="PRINTS" id="PR01166">
    <property type="entry name" value="CYCOXIDASEII"/>
</dbReference>
<evidence type="ECO:0000256" key="11">
    <source>
        <dbReference type="RuleBase" id="RU004024"/>
    </source>
</evidence>
<dbReference type="GO" id="GO:0016491">
    <property type="term" value="F:oxidoreductase activity"/>
    <property type="evidence" value="ECO:0007669"/>
    <property type="project" value="UniProtKB-KW"/>
</dbReference>
<dbReference type="Pfam" id="PF00116">
    <property type="entry name" value="COX2"/>
    <property type="match status" value="1"/>
</dbReference>
<dbReference type="Gene3D" id="2.60.40.420">
    <property type="entry name" value="Cupredoxins - blue copper proteins"/>
    <property type="match status" value="1"/>
</dbReference>
<dbReference type="GO" id="GO:0042773">
    <property type="term" value="P:ATP synthesis coupled electron transport"/>
    <property type="evidence" value="ECO:0007669"/>
    <property type="project" value="TreeGrafter"/>
</dbReference>
<name>A1ZL76_MICM2</name>
<evidence type="ECO:0000259" key="13">
    <source>
        <dbReference type="PROSITE" id="PS50857"/>
    </source>
</evidence>
<keyword evidence="9 12" id="KW-0472">Membrane</keyword>
<dbReference type="GO" id="GO:0005507">
    <property type="term" value="F:copper ion binding"/>
    <property type="evidence" value="ECO:0007669"/>
    <property type="project" value="InterPro"/>
</dbReference>
<evidence type="ECO:0000256" key="6">
    <source>
        <dbReference type="ARBA" id="ARBA00022967"/>
    </source>
</evidence>
<evidence type="ECO:0000259" key="14">
    <source>
        <dbReference type="PROSITE" id="PS50999"/>
    </source>
</evidence>
<proteinExistence type="inferred from homology"/>
<dbReference type="GO" id="GO:0004129">
    <property type="term" value="F:cytochrome-c oxidase activity"/>
    <property type="evidence" value="ECO:0007669"/>
    <property type="project" value="UniProtKB-EC"/>
</dbReference>
<organism evidence="15 16">
    <name type="scientific">Microscilla marina ATCC 23134</name>
    <dbReference type="NCBI Taxonomy" id="313606"/>
    <lineage>
        <taxon>Bacteria</taxon>
        <taxon>Pseudomonadati</taxon>
        <taxon>Bacteroidota</taxon>
        <taxon>Cytophagia</taxon>
        <taxon>Cytophagales</taxon>
        <taxon>Microscillaceae</taxon>
        <taxon>Microscilla</taxon>
    </lineage>
</organism>
<feature type="domain" description="Cytochrome oxidase subunit II copper A binding" evidence="13">
    <location>
        <begin position="113"/>
        <end position="265"/>
    </location>
</feature>
<evidence type="ECO:0000256" key="10">
    <source>
        <dbReference type="RuleBase" id="RU000456"/>
    </source>
</evidence>
<dbReference type="Proteomes" id="UP000004095">
    <property type="component" value="Unassembled WGS sequence"/>
</dbReference>
<protein>
    <recommendedName>
        <fullName evidence="11">Cytochrome c oxidase subunit 2</fullName>
        <ecNumber evidence="11">7.1.1.9</ecNumber>
    </recommendedName>
</protein>
<keyword evidence="15" id="KW-0560">Oxidoreductase</keyword>
<accession>A1ZL76</accession>
<dbReference type="SUPFAM" id="SSF49503">
    <property type="entry name" value="Cupredoxins"/>
    <property type="match status" value="1"/>
</dbReference>
<comment type="cofactor">
    <cofactor evidence="11">
        <name>Cu cation</name>
        <dbReference type="ChEBI" id="CHEBI:23378"/>
    </cofactor>
    <text evidence="11">Binds a copper A center.</text>
</comment>
<dbReference type="EC" id="7.1.1.9" evidence="11"/>
<dbReference type="PANTHER" id="PTHR22888:SF9">
    <property type="entry name" value="CYTOCHROME C OXIDASE SUBUNIT 2"/>
    <property type="match status" value="1"/>
</dbReference>
<dbReference type="SUPFAM" id="SSF81464">
    <property type="entry name" value="Cytochrome c oxidase subunit II-like, transmembrane region"/>
    <property type="match status" value="1"/>
</dbReference>
<keyword evidence="11" id="KW-0186">Copper</keyword>
<feature type="domain" description="Cytochrome oxidase subunit II transmembrane region profile" evidence="14">
    <location>
        <begin position="15"/>
        <end position="111"/>
    </location>
</feature>
<evidence type="ECO:0000256" key="3">
    <source>
        <dbReference type="ARBA" id="ARBA00022448"/>
    </source>
</evidence>
<evidence type="ECO:0000256" key="2">
    <source>
        <dbReference type="ARBA" id="ARBA00007866"/>
    </source>
</evidence>
<gene>
    <name evidence="15" type="ORF">M23134_00197</name>
</gene>
<keyword evidence="6" id="KW-1278">Translocase</keyword>
<comment type="subcellular location">
    <subcellularLocation>
        <location evidence="10">Cell membrane</location>
        <topology evidence="10">Multi-pass membrane protein</topology>
    </subcellularLocation>
    <subcellularLocation>
        <location evidence="1">Membrane</location>
        <topology evidence="1">Multi-pass membrane protein</topology>
    </subcellularLocation>
</comment>
<feature type="transmembrane region" description="Helical" evidence="12">
    <location>
        <begin position="83"/>
        <end position="100"/>
    </location>
</feature>
<reference evidence="15 16" key="1">
    <citation type="submission" date="2007-01" db="EMBL/GenBank/DDBJ databases">
        <authorList>
            <person name="Haygood M."/>
            <person name="Podell S."/>
            <person name="Anderson C."/>
            <person name="Hopkinson B."/>
            <person name="Roe K."/>
            <person name="Barbeau K."/>
            <person name="Gaasterland T."/>
            <person name="Ferriera S."/>
            <person name="Johnson J."/>
            <person name="Kravitz S."/>
            <person name="Beeson K."/>
            <person name="Sutton G."/>
            <person name="Rogers Y.-H."/>
            <person name="Friedman R."/>
            <person name="Frazier M."/>
            <person name="Venter J.C."/>
        </authorList>
    </citation>
    <scope>NUCLEOTIDE SEQUENCE [LARGE SCALE GENOMIC DNA]</scope>
    <source>
        <strain evidence="15 16">ATCC 23134</strain>
    </source>
</reference>
<dbReference type="Gene3D" id="1.10.287.90">
    <property type="match status" value="1"/>
</dbReference>
<dbReference type="InterPro" id="IPR002429">
    <property type="entry name" value="CcO_II-like_C"/>
</dbReference>
<evidence type="ECO:0000313" key="16">
    <source>
        <dbReference type="Proteomes" id="UP000004095"/>
    </source>
</evidence>
<evidence type="ECO:0000313" key="15">
    <source>
        <dbReference type="EMBL" id="EAY29042.1"/>
    </source>
</evidence>
<dbReference type="PANTHER" id="PTHR22888">
    <property type="entry name" value="CYTOCHROME C OXIDASE, SUBUNIT II"/>
    <property type="match status" value="1"/>
</dbReference>
<evidence type="ECO:0000256" key="9">
    <source>
        <dbReference type="ARBA" id="ARBA00023136"/>
    </source>
</evidence>
<keyword evidence="8 12" id="KW-1133">Transmembrane helix</keyword>
<dbReference type="InterPro" id="IPR036257">
    <property type="entry name" value="Cyt_c_oxidase_su2_TM_sf"/>
</dbReference>
<keyword evidence="5 10" id="KW-0812">Transmembrane</keyword>
<comment type="caution">
    <text evidence="15">The sequence shown here is derived from an EMBL/GenBank/DDBJ whole genome shotgun (WGS) entry which is preliminary data.</text>
</comment>
<dbReference type="Pfam" id="PF02790">
    <property type="entry name" value="COX2_TM"/>
    <property type="match status" value="1"/>
</dbReference>
<sequence length="305" mass="35256">MWIFPLIGVIAAIWYSGEAAKNFLPEASSIHGQQTDSLFWSSTVVILIMFVITNAALFYFAFRYRYKKENKASFFPENHKLEIAWTITPAIILTVLVFYGNKVWWDIMGEVPKDAEVVEIVGQQFAWKTRYPGKDKKMGNYDYRLIDATNELGIDFGHKDANDDFVSGKLVLPVNRPILFKIRAKDVLHSVFAPHFRLKMDAVPGMPTQFHFTPTKTTAQMRSELGNPKFNYEIACTEICGKGHYSMRLLVEVVEEAEYKKWYASQSPFLKDNPEYKGRDLKWLRKKKNFASKKQEEKTAHAKID</sequence>
<comment type="similarity">
    <text evidence="2 10">Belongs to the cytochrome c oxidase subunit 2 family.</text>
</comment>
<dbReference type="EMBL" id="AAWS01000013">
    <property type="protein sequence ID" value="EAY29042.1"/>
    <property type="molecule type" value="Genomic_DNA"/>
</dbReference>
<comment type="function">
    <text evidence="11">Subunits I and II form the functional core of the enzyme complex. Electrons originating in cytochrome c are transferred via heme a and Cu(A) to the binuclear center formed by heme a3 and Cu(B).</text>
</comment>
<dbReference type="InterPro" id="IPR008972">
    <property type="entry name" value="Cupredoxin"/>
</dbReference>
<evidence type="ECO:0000256" key="12">
    <source>
        <dbReference type="SAM" id="Phobius"/>
    </source>
</evidence>
<dbReference type="CDD" id="cd13919">
    <property type="entry name" value="CuRO_HCO_II_like_5"/>
    <property type="match status" value="1"/>
</dbReference>
<keyword evidence="3 10" id="KW-0813">Transport</keyword>
<dbReference type="AlphaFoldDB" id="A1ZL76"/>
<dbReference type="PROSITE" id="PS50857">
    <property type="entry name" value="COX2_CUA"/>
    <property type="match status" value="1"/>
</dbReference>